<proteinExistence type="predicted"/>
<dbReference type="EMBL" id="VSSQ01043950">
    <property type="protein sequence ID" value="MPM97718.1"/>
    <property type="molecule type" value="Genomic_DNA"/>
</dbReference>
<reference evidence="4" key="1">
    <citation type="submission" date="2019-08" db="EMBL/GenBank/DDBJ databases">
        <authorList>
            <person name="Kucharzyk K."/>
            <person name="Murdoch R.W."/>
            <person name="Higgins S."/>
            <person name="Loffler F."/>
        </authorList>
    </citation>
    <scope>NUCLEOTIDE SEQUENCE</scope>
</reference>
<dbReference type="GO" id="GO:0042802">
    <property type="term" value="F:identical protein binding"/>
    <property type="evidence" value="ECO:0007669"/>
    <property type="project" value="TreeGrafter"/>
</dbReference>
<dbReference type="GO" id="GO:0030170">
    <property type="term" value="F:pyridoxal phosphate binding"/>
    <property type="evidence" value="ECO:0007669"/>
    <property type="project" value="InterPro"/>
</dbReference>
<comment type="cofactor">
    <cofactor evidence="1">
        <name>pyridoxal 5'-phosphate</name>
        <dbReference type="ChEBI" id="CHEBI:597326"/>
    </cofactor>
</comment>
<dbReference type="PANTHER" id="PTHR11986:SF79">
    <property type="entry name" value="ACETYLORNITHINE AMINOTRANSFERASE, MITOCHONDRIAL"/>
    <property type="match status" value="1"/>
</dbReference>
<dbReference type="GO" id="GO:0004587">
    <property type="term" value="F:ornithine aminotransferase activity"/>
    <property type="evidence" value="ECO:0007669"/>
    <property type="project" value="UniProtKB-EC"/>
</dbReference>
<dbReference type="PANTHER" id="PTHR11986">
    <property type="entry name" value="AMINOTRANSFERASE CLASS III"/>
    <property type="match status" value="1"/>
</dbReference>
<comment type="caution">
    <text evidence="4">The sequence shown here is derived from an EMBL/GenBank/DDBJ whole genome shotgun (WGS) entry which is preliminary data.</text>
</comment>
<sequence length="84" mass="9122">MRDVIAAKHPSAVKEIRGLGLIDGIELNQPSGQPVVDLCFKDSKVLINNTNGNVLRFVPPLIVTEAEIDIVIKAVDDAMTKLGW</sequence>
<dbReference type="InterPro" id="IPR015422">
    <property type="entry name" value="PyrdxlP-dep_Trfase_small"/>
</dbReference>
<protein>
    <submittedName>
        <fullName evidence="4">Ornithine aminotransferase 2</fullName>
        <ecNumber evidence="4">2.6.1.13</ecNumber>
    </submittedName>
</protein>
<gene>
    <name evidence="4" type="primary">rocD2_2</name>
    <name evidence="4" type="ORF">SDC9_144895</name>
</gene>
<dbReference type="InterPro" id="IPR005814">
    <property type="entry name" value="Aminotrans_3"/>
</dbReference>
<evidence type="ECO:0000256" key="2">
    <source>
        <dbReference type="ARBA" id="ARBA00022576"/>
    </source>
</evidence>
<keyword evidence="3 4" id="KW-0808">Transferase</keyword>
<dbReference type="Pfam" id="PF00202">
    <property type="entry name" value="Aminotran_3"/>
    <property type="match status" value="1"/>
</dbReference>
<evidence type="ECO:0000313" key="4">
    <source>
        <dbReference type="EMBL" id="MPM97718.1"/>
    </source>
</evidence>
<organism evidence="4">
    <name type="scientific">bioreactor metagenome</name>
    <dbReference type="NCBI Taxonomy" id="1076179"/>
    <lineage>
        <taxon>unclassified sequences</taxon>
        <taxon>metagenomes</taxon>
        <taxon>ecological metagenomes</taxon>
    </lineage>
</organism>
<dbReference type="EC" id="2.6.1.13" evidence="4"/>
<dbReference type="InterPro" id="IPR050103">
    <property type="entry name" value="Class-III_PLP-dep_AT"/>
</dbReference>
<name>A0A645E9A5_9ZZZZ</name>
<dbReference type="SUPFAM" id="SSF53383">
    <property type="entry name" value="PLP-dependent transferases"/>
    <property type="match status" value="1"/>
</dbReference>
<dbReference type="Gene3D" id="3.90.1150.10">
    <property type="entry name" value="Aspartate Aminotransferase, domain 1"/>
    <property type="match status" value="1"/>
</dbReference>
<evidence type="ECO:0000256" key="1">
    <source>
        <dbReference type="ARBA" id="ARBA00001933"/>
    </source>
</evidence>
<accession>A0A645E9A5</accession>
<dbReference type="AlphaFoldDB" id="A0A645E9A5"/>
<dbReference type="InterPro" id="IPR015424">
    <property type="entry name" value="PyrdxlP-dep_Trfase"/>
</dbReference>
<keyword evidence="2 4" id="KW-0032">Aminotransferase</keyword>
<evidence type="ECO:0000256" key="3">
    <source>
        <dbReference type="ARBA" id="ARBA00022679"/>
    </source>
</evidence>